<dbReference type="RefSeq" id="WP_108138888.1">
    <property type="nucleotide sequence ID" value="NZ_JBQPXQ010000011.1"/>
</dbReference>
<feature type="transmembrane region" description="Helical" evidence="1">
    <location>
        <begin position="56"/>
        <end position="78"/>
    </location>
</feature>
<gene>
    <name evidence="2" type="ORF">C8C76_10679</name>
</gene>
<feature type="transmembrane region" description="Helical" evidence="1">
    <location>
        <begin position="122"/>
        <end position="139"/>
    </location>
</feature>
<comment type="caution">
    <text evidence="2">The sequence shown here is derived from an EMBL/GenBank/DDBJ whole genome shotgun (WGS) entry which is preliminary data.</text>
</comment>
<feature type="transmembrane region" description="Helical" evidence="1">
    <location>
        <begin position="12"/>
        <end position="36"/>
    </location>
</feature>
<keyword evidence="1" id="KW-0812">Transmembrane</keyword>
<dbReference type="AlphaFoldDB" id="A0A2T5RN26"/>
<evidence type="ECO:0000256" key="1">
    <source>
        <dbReference type="SAM" id="Phobius"/>
    </source>
</evidence>
<evidence type="ECO:0000313" key="2">
    <source>
        <dbReference type="EMBL" id="PTW00923.1"/>
    </source>
</evidence>
<sequence length="146" mass="16828">MKLIYRKTISFILTIISNILSFIFATQIFNLIKITMLQSGYREGGGVPQFIKVFTGIPLFLIVAISWMGFFIYSFYYYEKGAEKRNLIERFLFISGVEILLIPFIILIYQLFLPIPTRTSDILLLAITFIGGAISIYLSKKLDINF</sequence>
<reference evidence="2 3" key="1">
    <citation type="submission" date="2018-04" db="EMBL/GenBank/DDBJ databases">
        <title>Subsurface microbial communities from deep shales in Ohio and West Virginia, USA.</title>
        <authorList>
            <person name="Wrighton K."/>
        </authorList>
    </citation>
    <scope>NUCLEOTIDE SEQUENCE [LARGE SCALE GENOMIC DNA]</scope>
    <source>
        <strain evidence="2 3">WC1</strain>
    </source>
</reference>
<evidence type="ECO:0000313" key="3">
    <source>
        <dbReference type="Proteomes" id="UP000244089"/>
    </source>
</evidence>
<organism evidence="2 3">
    <name type="scientific">Halanaerobium saccharolyticum</name>
    <dbReference type="NCBI Taxonomy" id="43595"/>
    <lineage>
        <taxon>Bacteria</taxon>
        <taxon>Bacillati</taxon>
        <taxon>Bacillota</taxon>
        <taxon>Clostridia</taxon>
        <taxon>Halanaerobiales</taxon>
        <taxon>Halanaerobiaceae</taxon>
        <taxon>Halanaerobium</taxon>
    </lineage>
</organism>
<name>A0A2T5RN26_9FIRM</name>
<dbReference type="EMBL" id="QAXS01000006">
    <property type="protein sequence ID" value="PTW00923.1"/>
    <property type="molecule type" value="Genomic_DNA"/>
</dbReference>
<dbReference type="Proteomes" id="UP000244089">
    <property type="component" value="Unassembled WGS sequence"/>
</dbReference>
<dbReference type="OrthoDB" id="2112761at2"/>
<feature type="transmembrane region" description="Helical" evidence="1">
    <location>
        <begin position="90"/>
        <end position="110"/>
    </location>
</feature>
<protein>
    <submittedName>
        <fullName evidence="2">Uncharacterized protein</fullName>
    </submittedName>
</protein>
<accession>A0A2T5RN26</accession>
<keyword evidence="1" id="KW-0472">Membrane</keyword>
<proteinExistence type="predicted"/>
<keyword evidence="1" id="KW-1133">Transmembrane helix</keyword>